<dbReference type="GO" id="GO:0006203">
    <property type="term" value="P:dGTP catabolic process"/>
    <property type="evidence" value="ECO:0007669"/>
    <property type="project" value="TreeGrafter"/>
</dbReference>
<protein>
    <recommendedName>
        <fullName evidence="1">HD domain-containing protein</fullName>
    </recommendedName>
</protein>
<name>A0A212K581_9BACT</name>
<gene>
    <name evidence="2" type="ORF">KM92DES2_12252</name>
</gene>
<dbReference type="SUPFAM" id="SSF109604">
    <property type="entry name" value="HD-domain/PDEase-like"/>
    <property type="match status" value="1"/>
</dbReference>
<dbReference type="EMBL" id="FLUP01000001">
    <property type="protein sequence ID" value="SBW06879.1"/>
    <property type="molecule type" value="Genomic_DNA"/>
</dbReference>
<dbReference type="InterPro" id="IPR050135">
    <property type="entry name" value="dGTPase-like"/>
</dbReference>
<reference evidence="2" key="1">
    <citation type="submission" date="2016-04" db="EMBL/GenBank/DDBJ databases">
        <authorList>
            <person name="Evans L.H."/>
            <person name="Alamgir A."/>
            <person name="Owens N."/>
            <person name="Weber N.D."/>
            <person name="Virtaneva K."/>
            <person name="Barbian K."/>
            <person name="Babar A."/>
            <person name="Rosenke K."/>
        </authorList>
    </citation>
    <scope>NUCLEOTIDE SEQUENCE</scope>
    <source>
        <strain evidence="2">92-2</strain>
    </source>
</reference>
<dbReference type="PANTHER" id="PTHR11373">
    <property type="entry name" value="DEOXYNUCLEOSIDE TRIPHOSPHATE TRIPHOSPHOHYDROLASE"/>
    <property type="match status" value="1"/>
</dbReference>
<dbReference type="CDD" id="cd00077">
    <property type="entry name" value="HDc"/>
    <property type="match status" value="1"/>
</dbReference>
<dbReference type="PANTHER" id="PTHR11373:SF4">
    <property type="entry name" value="DEOXYNUCLEOSIDE TRIPHOSPHATE TRIPHOSPHOHYDROLASE SAMHD1"/>
    <property type="match status" value="1"/>
</dbReference>
<evidence type="ECO:0000313" key="2">
    <source>
        <dbReference type="EMBL" id="SBW06879.1"/>
    </source>
</evidence>
<sequence>MQFLDCLYGNIQLDINRELLSLPEVQRLREVRLCNINSPYLTGGSNINRFEHAIGTCFLAQEFSKHNRIAENEKQHFMIASLLHDIVTPPFAHSLEYLFENFGIKNYEHANIHTLLSGSTITQDRAFFVGLKSKIKKSLVKFDVAKILKIINGEDALSNILSADIDIDNIDNVFRFAYHLGLNFNKNTPLAIATSLRYINRVLHLTPQTIPLVTEWFNIRQELYRLLLENNGEFAAKALLERIFIDLIEVGSLGATDWIKTDYELVEFILKDSRTPNDTKKTLQNLMTMNLPKYSLILHSDDILEFNKIAKSKVKFINEIHINYRVFIHFISDINKTCRPIKAYDTENNTFLQIGKKRDRLLIGLFSDEKQHFDTIRKHLANQFDIKTSEVVSRDKTQLSLI</sequence>
<dbReference type="InterPro" id="IPR006674">
    <property type="entry name" value="HD_domain"/>
</dbReference>
<evidence type="ECO:0000259" key="1">
    <source>
        <dbReference type="Pfam" id="PF01966"/>
    </source>
</evidence>
<dbReference type="AlphaFoldDB" id="A0A212K581"/>
<dbReference type="InterPro" id="IPR003607">
    <property type="entry name" value="HD/PDEase_dom"/>
</dbReference>
<feature type="domain" description="HD" evidence="1">
    <location>
        <begin position="49"/>
        <end position="103"/>
    </location>
</feature>
<dbReference type="RefSeq" id="WP_227119201.1">
    <property type="nucleotide sequence ID" value="NZ_LT598928.1"/>
</dbReference>
<organism evidence="2">
    <name type="scientific">uncultured Desulfovibrio sp</name>
    <dbReference type="NCBI Taxonomy" id="167968"/>
    <lineage>
        <taxon>Bacteria</taxon>
        <taxon>Pseudomonadati</taxon>
        <taxon>Thermodesulfobacteriota</taxon>
        <taxon>Desulfovibrionia</taxon>
        <taxon>Desulfovibrionales</taxon>
        <taxon>Desulfovibrionaceae</taxon>
        <taxon>Desulfovibrio</taxon>
        <taxon>environmental samples</taxon>
    </lineage>
</organism>
<dbReference type="Gene3D" id="1.10.3210.10">
    <property type="entry name" value="Hypothetical protein af1432"/>
    <property type="match status" value="1"/>
</dbReference>
<dbReference type="Pfam" id="PF01966">
    <property type="entry name" value="HD"/>
    <property type="match status" value="1"/>
</dbReference>
<proteinExistence type="predicted"/>
<dbReference type="GO" id="GO:0008832">
    <property type="term" value="F:dGTPase activity"/>
    <property type="evidence" value="ECO:0007669"/>
    <property type="project" value="TreeGrafter"/>
</dbReference>
<accession>A0A212K581</accession>